<sequence length="126" mass="13872">MPQYLIKFNDEWVPEHSAEEIRAKSRAATAVVDQMREAGVFVYSNGALDASTVVCSVESQDGEPIFTDGPFVETKEHLGGFCVIDVPDDDTARDWAGRLAVGLDWPQELHRFPASPFTDPTTTEGN</sequence>
<dbReference type="OrthoDB" id="3212458at2"/>
<feature type="domain" description="YCII-related" evidence="2">
    <location>
        <begin position="17"/>
        <end position="98"/>
    </location>
</feature>
<evidence type="ECO:0000256" key="1">
    <source>
        <dbReference type="ARBA" id="ARBA00007689"/>
    </source>
</evidence>
<dbReference type="PANTHER" id="PTHR35174:SF3">
    <property type="entry name" value="BLL7171 PROTEIN"/>
    <property type="match status" value="1"/>
</dbReference>
<dbReference type="EMBL" id="QTUA01000001">
    <property type="protein sequence ID" value="REF31251.1"/>
    <property type="molecule type" value="Genomic_DNA"/>
</dbReference>
<comment type="caution">
    <text evidence="3">The sequence shown here is derived from an EMBL/GenBank/DDBJ whole genome shotgun (WGS) entry which is preliminary data.</text>
</comment>
<dbReference type="SUPFAM" id="SSF54909">
    <property type="entry name" value="Dimeric alpha+beta barrel"/>
    <property type="match status" value="1"/>
</dbReference>
<reference evidence="3 4" key="1">
    <citation type="submission" date="2018-08" db="EMBL/GenBank/DDBJ databases">
        <title>Sequencing the genomes of 1000 actinobacteria strains.</title>
        <authorList>
            <person name="Klenk H.-P."/>
        </authorList>
    </citation>
    <scope>NUCLEOTIDE SEQUENCE [LARGE SCALE GENOMIC DNA]</scope>
    <source>
        <strain evidence="3 4">DSM 22967</strain>
    </source>
</reference>
<proteinExistence type="inferred from homology"/>
<keyword evidence="4" id="KW-1185">Reference proteome</keyword>
<evidence type="ECO:0000313" key="3">
    <source>
        <dbReference type="EMBL" id="REF31251.1"/>
    </source>
</evidence>
<dbReference type="RefSeq" id="WP_115923122.1">
    <property type="nucleotide sequence ID" value="NZ_QTUA01000001.1"/>
</dbReference>
<gene>
    <name evidence="3" type="ORF">DFJ65_2300</name>
</gene>
<name>A0A3D9V2C4_9MICO</name>
<dbReference type="AlphaFoldDB" id="A0A3D9V2C4"/>
<organism evidence="3 4">
    <name type="scientific">Calidifontibacter indicus</name>
    <dbReference type="NCBI Taxonomy" id="419650"/>
    <lineage>
        <taxon>Bacteria</taxon>
        <taxon>Bacillati</taxon>
        <taxon>Actinomycetota</taxon>
        <taxon>Actinomycetes</taxon>
        <taxon>Micrococcales</taxon>
        <taxon>Dermacoccaceae</taxon>
        <taxon>Calidifontibacter</taxon>
    </lineage>
</organism>
<dbReference type="PANTHER" id="PTHR35174">
    <property type="entry name" value="BLL7171 PROTEIN-RELATED"/>
    <property type="match status" value="1"/>
</dbReference>
<dbReference type="Pfam" id="PF03795">
    <property type="entry name" value="YCII"/>
    <property type="match status" value="1"/>
</dbReference>
<evidence type="ECO:0000259" key="2">
    <source>
        <dbReference type="Pfam" id="PF03795"/>
    </source>
</evidence>
<dbReference type="Proteomes" id="UP000256253">
    <property type="component" value="Unassembled WGS sequence"/>
</dbReference>
<dbReference type="InterPro" id="IPR011008">
    <property type="entry name" value="Dimeric_a/b-barrel"/>
</dbReference>
<evidence type="ECO:0000313" key="4">
    <source>
        <dbReference type="Proteomes" id="UP000256253"/>
    </source>
</evidence>
<comment type="similarity">
    <text evidence="1">Belongs to the YciI family.</text>
</comment>
<dbReference type="InterPro" id="IPR005545">
    <property type="entry name" value="YCII"/>
</dbReference>
<accession>A0A3D9V2C4</accession>
<dbReference type="Gene3D" id="3.30.70.1060">
    <property type="entry name" value="Dimeric alpha+beta barrel"/>
    <property type="match status" value="1"/>
</dbReference>
<protein>
    <recommendedName>
        <fullName evidence="2">YCII-related domain-containing protein</fullName>
    </recommendedName>
</protein>